<name>A0A1T0CKK0_9GAMM</name>
<dbReference type="PANTHER" id="PTHR30203:SF32">
    <property type="entry name" value="CATION EFFLUX SYSTEM PROTEIN CUSC"/>
    <property type="match status" value="1"/>
</dbReference>
<dbReference type="GO" id="GO:0009279">
    <property type="term" value="C:cell outer membrane"/>
    <property type="evidence" value="ECO:0007669"/>
    <property type="project" value="UniProtKB-SubCell"/>
</dbReference>
<evidence type="ECO:0000256" key="2">
    <source>
        <dbReference type="RuleBase" id="RU362097"/>
    </source>
</evidence>
<dbReference type="GO" id="GO:0015562">
    <property type="term" value="F:efflux transmembrane transporter activity"/>
    <property type="evidence" value="ECO:0007669"/>
    <property type="project" value="InterPro"/>
</dbReference>
<dbReference type="Pfam" id="PF02321">
    <property type="entry name" value="OEP"/>
    <property type="match status" value="2"/>
</dbReference>
<keyword evidence="2" id="KW-0564">Palmitate</keyword>
<dbReference type="InterPro" id="IPR003423">
    <property type="entry name" value="OMP_efflux"/>
</dbReference>
<dbReference type="Gene3D" id="1.20.1600.10">
    <property type="entry name" value="Outer membrane efflux proteins (OEP)"/>
    <property type="match status" value="1"/>
</dbReference>
<gene>
    <name evidence="3" type="ORF">B0682_00745</name>
</gene>
<evidence type="ECO:0000256" key="1">
    <source>
        <dbReference type="ARBA" id="ARBA00007613"/>
    </source>
</evidence>
<protein>
    <recommendedName>
        <fullName evidence="5">Transporter</fullName>
    </recommendedName>
</protein>
<keyword evidence="2" id="KW-0812">Transmembrane</keyword>
<dbReference type="OrthoDB" id="9770517at2"/>
<organism evidence="3 4">
    <name type="scientific">Lwoffella lincolnii</name>
    <dbReference type="NCBI Taxonomy" id="90241"/>
    <lineage>
        <taxon>Bacteria</taxon>
        <taxon>Pseudomonadati</taxon>
        <taxon>Pseudomonadota</taxon>
        <taxon>Gammaproteobacteria</taxon>
        <taxon>Moraxellales</taxon>
        <taxon>Moraxellaceae</taxon>
        <taxon>Lwoffella</taxon>
    </lineage>
</organism>
<keyword evidence="2" id="KW-0472">Membrane</keyword>
<comment type="caution">
    <text evidence="3">The sequence shown here is derived from an EMBL/GenBank/DDBJ whole genome shotgun (WGS) entry which is preliminary data.</text>
</comment>
<evidence type="ECO:0000313" key="4">
    <source>
        <dbReference type="Proteomes" id="UP000191094"/>
    </source>
</evidence>
<dbReference type="InterPro" id="IPR010131">
    <property type="entry name" value="MdtP/NodT-like"/>
</dbReference>
<dbReference type="STRING" id="90241.B0682_00745"/>
<dbReference type="Gene3D" id="2.20.200.10">
    <property type="entry name" value="Outer membrane efflux proteins (OEP)"/>
    <property type="match status" value="1"/>
</dbReference>
<dbReference type="SUPFAM" id="SSF56954">
    <property type="entry name" value="Outer membrane efflux proteins (OEP)"/>
    <property type="match status" value="1"/>
</dbReference>
<reference evidence="3 4" key="1">
    <citation type="submission" date="2017-02" db="EMBL/GenBank/DDBJ databases">
        <title>Draft genome sequence of Moraxella lincolnii CCUG 9405T type strain.</title>
        <authorList>
            <person name="Salva-Serra F."/>
            <person name="Engstrom-Jakobsson H."/>
            <person name="Thorell K."/>
            <person name="Jaen-Luchoro D."/>
            <person name="Gonzales-Siles L."/>
            <person name="Karlsson R."/>
            <person name="Yazdan S."/>
            <person name="Boulund F."/>
            <person name="Johnning A."/>
            <person name="Engstrand L."/>
            <person name="Kristiansson E."/>
            <person name="Moore E."/>
        </authorList>
    </citation>
    <scope>NUCLEOTIDE SEQUENCE [LARGE SCALE GENOMIC DNA]</scope>
    <source>
        <strain evidence="3 4">CCUG 9405</strain>
    </source>
</reference>
<dbReference type="Proteomes" id="UP000191094">
    <property type="component" value="Unassembled WGS sequence"/>
</dbReference>
<dbReference type="PANTHER" id="PTHR30203">
    <property type="entry name" value="OUTER MEMBRANE CATION EFFLUX PROTEIN"/>
    <property type="match status" value="1"/>
</dbReference>
<evidence type="ECO:0000313" key="3">
    <source>
        <dbReference type="EMBL" id="OOS22779.1"/>
    </source>
</evidence>
<comment type="subcellular location">
    <subcellularLocation>
        <location evidence="2">Cell outer membrane</location>
        <topology evidence="2">Lipid-anchor</topology>
    </subcellularLocation>
</comment>
<evidence type="ECO:0008006" key="5">
    <source>
        <dbReference type="Google" id="ProtNLM"/>
    </source>
</evidence>
<dbReference type="NCBIfam" id="TIGR01845">
    <property type="entry name" value="outer_NodT"/>
    <property type="match status" value="1"/>
</dbReference>
<dbReference type="RefSeq" id="WP_078306192.1">
    <property type="nucleotide sequence ID" value="NZ_CP147511.1"/>
</dbReference>
<keyword evidence="2" id="KW-1134">Transmembrane beta strand</keyword>
<proteinExistence type="inferred from homology"/>
<keyword evidence="4" id="KW-1185">Reference proteome</keyword>
<comment type="similarity">
    <text evidence="1 2">Belongs to the outer membrane factor (OMF) (TC 1.B.17) family.</text>
</comment>
<keyword evidence="2" id="KW-0449">Lipoprotein</keyword>
<accession>A0A1T0CKK0</accession>
<dbReference type="AlphaFoldDB" id="A0A1T0CKK0"/>
<dbReference type="EMBL" id="MUYT01000001">
    <property type="protein sequence ID" value="OOS22779.1"/>
    <property type="molecule type" value="Genomic_DNA"/>
</dbReference>
<sequence length="567" mass="62060">MSIHLRSCQYDHPFQQLYKPPSCQPPFSQLKLALALGVMGVSACTTIPPTEPATSMVLAQPLIPIDAPYGVYDNSTLSTHTQPSIATSRWQQFYADERLKALIALALQNNKDLQQAMLNVKLAKAQYQISELEDIPTLNFNANHNRGANHAVDKNPSDRFSVGLSASNYELDFWGRIHNLQEQALQRYFASSAGQDNAQIILISNVAQTYVNLSYALAQLQLAEATASTRAESLRITQARFNAGVDAKSPSLQADAALESAKLAIYQAQNQILKIRNALQLLIGMPIANELLPPAGVQDVVSPQIFNTGLPSELLHYRPDILQAEFTLKAAGANIAAARAAFFPRITLSTNVGVASPKLDDLFDSSSVSWGFSPSISLPIFDAGALNANYQVSKIQQQQALASYEKTIQTAFKEVNDVLADRAVLDKQLKSQYRLQDNFNETYDIANARYKAGLDNYLTVLDAQRSQFANQQSLLQLEQAKVISQIQLYQALGGGASIDVPVNLTSPADANLFTFIDPQGRDATLAEAASTARVASHDDVARLIVKEPAERKQVEQEQMQIVNEVTP</sequence>